<feature type="transmembrane region" description="Helical" evidence="2">
    <location>
        <begin position="26"/>
        <end position="44"/>
    </location>
</feature>
<name>A0A9P5YWP9_9AGAR</name>
<feature type="transmembrane region" description="Helical" evidence="2">
    <location>
        <begin position="253"/>
        <end position="273"/>
    </location>
</feature>
<dbReference type="OrthoDB" id="3267806at2759"/>
<feature type="transmembrane region" description="Helical" evidence="2">
    <location>
        <begin position="173"/>
        <end position="200"/>
    </location>
</feature>
<dbReference type="EMBL" id="MU155312">
    <property type="protein sequence ID" value="KAF9475964.1"/>
    <property type="molecule type" value="Genomic_DNA"/>
</dbReference>
<feature type="transmembrane region" description="Helical" evidence="2">
    <location>
        <begin position="65"/>
        <end position="88"/>
    </location>
</feature>
<evidence type="ECO:0000256" key="1">
    <source>
        <dbReference type="SAM" id="MobiDB-lite"/>
    </source>
</evidence>
<evidence type="ECO:0000313" key="4">
    <source>
        <dbReference type="Proteomes" id="UP000807469"/>
    </source>
</evidence>
<proteinExistence type="predicted"/>
<keyword evidence="2" id="KW-1133">Transmembrane helix</keyword>
<protein>
    <submittedName>
        <fullName evidence="3">Uncharacterized protein</fullName>
    </submittedName>
</protein>
<evidence type="ECO:0000313" key="3">
    <source>
        <dbReference type="EMBL" id="KAF9475964.1"/>
    </source>
</evidence>
<feature type="region of interest" description="Disordered" evidence="1">
    <location>
        <begin position="319"/>
        <end position="343"/>
    </location>
</feature>
<feature type="transmembrane region" description="Helical" evidence="2">
    <location>
        <begin position="143"/>
        <end position="167"/>
    </location>
</feature>
<keyword evidence="2" id="KW-0812">Transmembrane</keyword>
<evidence type="ECO:0000256" key="2">
    <source>
        <dbReference type="SAM" id="Phobius"/>
    </source>
</evidence>
<feature type="transmembrane region" description="Helical" evidence="2">
    <location>
        <begin position="108"/>
        <end position="131"/>
    </location>
</feature>
<gene>
    <name evidence="3" type="ORF">BDN70DRAFT_883058</name>
</gene>
<keyword evidence="4" id="KW-1185">Reference proteome</keyword>
<feature type="compositionally biased region" description="Polar residues" evidence="1">
    <location>
        <begin position="319"/>
        <end position="328"/>
    </location>
</feature>
<keyword evidence="2" id="KW-0472">Membrane</keyword>
<feature type="transmembrane region" description="Helical" evidence="2">
    <location>
        <begin position="221"/>
        <end position="241"/>
    </location>
</feature>
<organism evidence="3 4">
    <name type="scientific">Pholiota conissans</name>
    <dbReference type="NCBI Taxonomy" id="109636"/>
    <lineage>
        <taxon>Eukaryota</taxon>
        <taxon>Fungi</taxon>
        <taxon>Dikarya</taxon>
        <taxon>Basidiomycota</taxon>
        <taxon>Agaricomycotina</taxon>
        <taxon>Agaricomycetes</taxon>
        <taxon>Agaricomycetidae</taxon>
        <taxon>Agaricales</taxon>
        <taxon>Agaricineae</taxon>
        <taxon>Strophariaceae</taxon>
        <taxon>Pholiota</taxon>
    </lineage>
</organism>
<sequence>MSLSANSSSIPPACQSDGIGGYLQEMLYLIVANTILWCMVVAIATKTFYSALNAKTIYTPRMRRILVVFVIIMTLISTASLALTLHYAHRLFFSPSQGGLNAHRRLETIVSASAFITLPFAIFGADAFMVWRCWILYQGVHRVVKFTLFCILILLLFVSLATAVWMYMPLITIQILVLPTLGATLIVNILLSVLIITRLLNHERWMRKATGVRQRSSPFRNVIMICVESCALIIACALFGLGTTWRDSSLHLLAVPLTFLPHISAISAFLIILRVANGRAPSITNLASPTLGDSTGPNNRSQELPSLQFARPTSAISAQQHSPVNSDVTHLGSGELDSLGKAV</sequence>
<comment type="caution">
    <text evidence="3">The sequence shown here is derived from an EMBL/GenBank/DDBJ whole genome shotgun (WGS) entry which is preliminary data.</text>
</comment>
<reference evidence="3" key="1">
    <citation type="submission" date="2020-11" db="EMBL/GenBank/DDBJ databases">
        <authorList>
            <consortium name="DOE Joint Genome Institute"/>
            <person name="Ahrendt S."/>
            <person name="Riley R."/>
            <person name="Andreopoulos W."/>
            <person name="Labutti K."/>
            <person name="Pangilinan J."/>
            <person name="Ruiz-Duenas F.J."/>
            <person name="Barrasa J.M."/>
            <person name="Sanchez-Garcia M."/>
            <person name="Camarero S."/>
            <person name="Miyauchi S."/>
            <person name="Serrano A."/>
            <person name="Linde D."/>
            <person name="Babiker R."/>
            <person name="Drula E."/>
            <person name="Ayuso-Fernandez I."/>
            <person name="Pacheco R."/>
            <person name="Padilla G."/>
            <person name="Ferreira P."/>
            <person name="Barriuso J."/>
            <person name="Kellner H."/>
            <person name="Castanera R."/>
            <person name="Alfaro M."/>
            <person name="Ramirez L."/>
            <person name="Pisabarro A.G."/>
            <person name="Kuo A."/>
            <person name="Tritt A."/>
            <person name="Lipzen A."/>
            <person name="He G."/>
            <person name="Yan M."/>
            <person name="Ng V."/>
            <person name="Cullen D."/>
            <person name="Martin F."/>
            <person name="Rosso M.-N."/>
            <person name="Henrissat B."/>
            <person name="Hibbett D."/>
            <person name="Martinez A.T."/>
            <person name="Grigoriev I.V."/>
        </authorList>
    </citation>
    <scope>NUCLEOTIDE SEQUENCE</scope>
    <source>
        <strain evidence="3">CIRM-BRFM 674</strain>
    </source>
</reference>
<dbReference type="Proteomes" id="UP000807469">
    <property type="component" value="Unassembled WGS sequence"/>
</dbReference>
<accession>A0A9P5YWP9</accession>
<dbReference type="AlphaFoldDB" id="A0A9P5YWP9"/>